<dbReference type="NCBIfam" id="NF040672">
    <property type="entry name" value="SCO2322_fam"/>
    <property type="match status" value="1"/>
</dbReference>
<dbReference type="EMBL" id="CP017316">
    <property type="protein sequence ID" value="AOT58651.1"/>
    <property type="molecule type" value="Genomic_DNA"/>
</dbReference>
<keyword evidence="4" id="KW-1185">Reference proteome</keyword>
<name>A0A1D8FZL8_9ACTN</name>
<reference evidence="3 4" key="1">
    <citation type="submission" date="2016-09" db="EMBL/GenBank/DDBJ databases">
        <title>Streptomyces rubrolavendulae MJM4426 Genome sequencing and assembly.</title>
        <authorList>
            <person name="Kim J.-G."/>
        </authorList>
    </citation>
    <scope>NUCLEOTIDE SEQUENCE [LARGE SCALE GENOMIC DNA]</scope>
    <source>
        <strain evidence="3 4">MJM4426</strain>
    </source>
</reference>
<dbReference type="PATRIC" id="fig|285473.5.peg.1524"/>
<accession>A0A1D8FZL8</accession>
<organism evidence="3 4">
    <name type="scientific">Streptomyces rubrolavendulae</name>
    <dbReference type="NCBI Taxonomy" id="285473"/>
    <lineage>
        <taxon>Bacteria</taxon>
        <taxon>Bacillati</taxon>
        <taxon>Actinomycetota</taxon>
        <taxon>Actinomycetes</taxon>
        <taxon>Kitasatosporales</taxon>
        <taxon>Streptomycetaceae</taxon>
        <taxon>Streptomyces</taxon>
    </lineage>
</organism>
<dbReference type="Proteomes" id="UP000095349">
    <property type="component" value="Chromosome"/>
</dbReference>
<evidence type="ECO:0008006" key="5">
    <source>
        <dbReference type="Google" id="ProtNLM"/>
    </source>
</evidence>
<protein>
    <recommendedName>
        <fullName evidence="5">Secreted protein</fullName>
    </recommendedName>
</protein>
<feature type="transmembrane region" description="Helical" evidence="2">
    <location>
        <begin position="290"/>
        <end position="308"/>
    </location>
</feature>
<evidence type="ECO:0000313" key="4">
    <source>
        <dbReference type="Proteomes" id="UP000095349"/>
    </source>
</evidence>
<evidence type="ECO:0000256" key="1">
    <source>
        <dbReference type="SAM" id="MobiDB-lite"/>
    </source>
</evidence>
<keyword evidence="2" id="KW-1133">Transmembrane helix</keyword>
<dbReference type="NCBIfam" id="NF040681">
    <property type="entry name" value="GPS-CTERM"/>
    <property type="match status" value="1"/>
</dbReference>
<proteinExistence type="predicted"/>
<dbReference type="STRING" id="285473.A4G23_01465"/>
<keyword evidence="2" id="KW-0812">Transmembrane</keyword>
<feature type="region of interest" description="Disordered" evidence="1">
    <location>
        <begin position="1"/>
        <end position="70"/>
    </location>
</feature>
<sequence>MTGLPRRAHGTSPHTAHPAPRRGCAPRVAPPAAGTAPHAPSAPAPSRHAPSGTAPAPSAHAPSARGTAPRRYRRPGALAAAACLAVLAGVPAAAGTAHAAGYRYWSFWEGGDGKSATWAYATQGPAALRPADGAVNGYRFAVSTDGADADRPRQAPDFAAICAGTPAAPGTKRVALVVDFGVPADAPAGEAPPGPRTACARVAPDATAAEALAAVAAPLRYNSQALLCGISGYPRQGCGEQVDTAARPSSPPDPASSAPGATAGAGPTAGPGATAAPDGATASGGRGPSLGLYAGAAAVVALGAAALVRARRHGRR</sequence>
<keyword evidence="2" id="KW-0472">Membrane</keyword>
<dbReference type="AlphaFoldDB" id="A0A1D8FZL8"/>
<feature type="compositionally biased region" description="Low complexity" evidence="1">
    <location>
        <begin position="255"/>
        <end position="281"/>
    </location>
</feature>
<feature type="compositionally biased region" description="Low complexity" evidence="1">
    <location>
        <begin position="30"/>
        <end position="64"/>
    </location>
</feature>
<dbReference type="KEGG" id="srn:A4G23_01465"/>
<evidence type="ECO:0000313" key="3">
    <source>
        <dbReference type="EMBL" id="AOT58651.1"/>
    </source>
</evidence>
<dbReference type="InterPro" id="IPR047703">
    <property type="entry name" value="SCO2322-like"/>
</dbReference>
<evidence type="ECO:0000256" key="2">
    <source>
        <dbReference type="SAM" id="Phobius"/>
    </source>
</evidence>
<feature type="region of interest" description="Disordered" evidence="1">
    <location>
        <begin position="239"/>
        <end position="287"/>
    </location>
</feature>
<gene>
    <name evidence="3" type="ORF">A4G23_01465</name>
</gene>
<dbReference type="InterPro" id="IPR047704">
    <property type="entry name" value="GPS-CTERM"/>
</dbReference>